<dbReference type="AlphaFoldDB" id="A0A2H1FJ62"/>
<evidence type="ECO:0000256" key="1">
    <source>
        <dbReference type="PROSITE-ProRule" id="PRU00175"/>
    </source>
</evidence>
<evidence type="ECO:0000259" key="3">
    <source>
        <dbReference type="PROSITE" id="PS50089"/>
    </source>
</evidence>
<accession>A0A2H1FJ62</accession>
<dbReference type="Gene3D" id="3.30.40.10">
    <property type="entry name" value="Zinc/RING finger domain, C3HC4 (zinc finger)"/>
    <property type="match status" value="1"/>
</dbReference>
<dbReference type="InterPro" id="IPR013083">
    <property type="entry name" value="Znf_RING/FYVE/PHD"/>
</dbReference>
<keyword evidence="1" id="KW-0863">Zinc-finger</keyword>
<feature type="domain" description="RING-type" evidence="3">
    <location>
        <begin position="240"/>
        <end position="289"/>
    </location>
</feature>
<evidence type="ECO:0000313" key="4">
    <source>
        <dbReference type="EMBL" id="SMR41352.1"/>
    </source>
</evidence>
<keyword evidence="1" id="KW-0479">Metal-binding</keyword>
<dbReference type="PROSITE" id="PS50089">
    <property type="entry name" value="ZF_RING_2"/>
    <property type="match status" value="1"/>
</dbReference>
<evidence type="ECO:0000313" key="5">
    <source>
        <dbReference type="Proteomes" id="UP000245764"/>
    </source>
</evidence>
<feature type="coiled-coil region" evidence="2">
    <location>
        <begin position="510"/>
        <end position="537"/>
    </location>
</feature>
<dbReference type="Proteomes" id="UP000245764">
    <property type="component" value="Chromosome 1"/>
</dbReference>
<sequence>MTAERTFNMARNIFSKTKQALEELEEPLIPVSASHHRIQVCHPAVTLLRRGENLSVQKLARGAITRYDPTIPLVRNAAVAARAGRDNQVETTMASFYESTTSIADEVPNLVGTFFEDMQELVRFHGQTVLLTLKYVKDGEKTPRMRLMVHSLLYRPDTGPLVNGNTYEMTVDEFVEAGNQISGHDYPPWMCDLEDLCTRSTDRACRHVAFHIHGPHMRGAYSEHPELGIGKFLPQDERNCLYCTESFLDESHEPTIPACGVASHVICRSCVFKQCETRGPEQASCPMCRRVFFENPEHLDFLVYGTVRGEYQNDVRYTKWENLQRSFADLDRQSAIGDADTCFHINNTSLLFNMWLTLISDELADGAENDDKRLDYTPEFRKLLLAVESGLRSRSGRTPYRGPDFAEGLRFDIQHSILENFLPNYMDSWRLAATMEETNRLDAAALSHPHLFRPGMAEAIQRSIQRLARALQVRMCGCGAQGDDFGKHWHGGRYFWDPEELAREGREWTLTGQVKETERIRRRLEALEAESRVEMEE</sequence>
<evidence type="ECO:0000256" key="2">
    <source>
        <dbReference type="SAM" id="Coils"/>
    </source>
</evidence>
<keyword evidence="1" id="KW-0862">Zinc</keyword>
<gene>
    <name evidence="4" type="ORF">ZT1E4_G130</name>
</gene>
<dbReference type="GO" id="GO:0008270">
    <property type="term" value="F:zinc ion binding"/>
    <property type="evidence" value="ECO:0007669"/>
    <property type="project" value="UniProtKB-KW"/>
</dbReference>
<protein>
    <recommendedName>
        <fullName evidence="3">RING-type domain-containing protein</fullName>
    </recommendedName>
</protein>
<dbReference type="EMBL" id="LT854253">
    <property type="protein sequence ID" value="SMR41352.1"/>
    <property type="molecule type" value="Genomic_DNA"/>
</dbReference>
<keyword evidence="2" id="KW-0175">Coiled coil</keyword>
<dbReference type="InterPro" id="IPR001841">
    <property type="entry name" value="Znf_RING"/>
</dbReference>
<organism evidence="4 5">
    <name type="scientific">Zymoseptoria tritici ST99CH_1E4</name>
    <dbReference type="NCBI Taxonomy" id="1276532"/>
    <lineage>
        <taxon>Eukaryota</taxon>
        <taxon>Fungi</taxon>
        <taxon>Dikarya</taxon>
        <taxon>Ascomycota</taxon>
        <taxon>Pezizomycotina</taxon>
        <taxon>Dothideomycetes</taxon>
        <taxon>Dothideomycetidae</taxon>
        <taxon>Mycosphaerellales</taxon>
        <taxon>Mycosphaerellaceae</taxon>
        <taxon>Zymoseptoria</taxon>
    </lineage>
</organism>
<proteinExistence type="predicted"/>
<reference evidence="5" key="1">
    <citation type="submission" date="2017-05" db="EMBL/GenBank/DDBJ databases">
        <authorList>
            <person name="Song R."/>
            <person name="Chenine A.L."/>
            <person name="Ruprecht R.M."/>
        </authorList>
    </citation>
    <scope>NUCLEOTIDE SEQUENCE [LARGE SCALE GENOMIC DNA]</scope>
</reference>
<dbReference type="SUPFAM" id="SSF57850">
    <property type="entry name" value="RING/U-box"/>
    <property type="match status" value="1"/>
</dbReference>
<name>A0A2H1FJ62_ZYMTR</name>